<evidence type="ECO:0000313" key="4">
    <source>
        <dbReference type="Proteomes" id="UP000518878"/>
    </source>
</evidence>
<dbReference type="AlphaFoldDB" id="A0A7X5QSU0"/>
<reference evidence="3 4" key="1">
    <citation type="journal article" date="2006" name="Int. J. Syst. Evol. Microbiol.">
        <title>Dyella yeojuensis sp. nov., isolated from greenhouse soil in Korea.</title>
        <authorList>
            <person name="Kim B.Y."/>
            <person name="Weon H.Y."/>
            <person name="Lee K.H."/>
            <person name="Seok S.J."/>
            <person name="Kwon S.W."/>
            <person name="Go S.J."/>
            <person name="Stackebrandt E."/>
        </authorList>
    </citation>
    <scope>NUCLEOTIDE SEQUENCE [LARGE SCALE GENOMIC DNA]</scope>
    <source>
        <strain evidence="3 4">DSM 17673</strain>
    </source>
</reference>
<keyword evidence="1" id="KW-0456">Lyase</keyword>
<dbReference type="Proteomes" id="UP000518878">
    <property type="component" value="Unassembled WGS sequence"/>
</dbReference>
<evidence type="ECO:0000256" key="1">
    <source>
        <dbReference type="ARBA" id="ARBA00023239"/>
    </source>
</evidence>
<evidence type="ECO:0000313" key="3">
    <source>
        <dbReference type="EMBL" id="NID14771.1"/>
    </source>
</evidence>
<dbReference type="EMBL" id="JAAQTL010000001">
    <property type="protein sequence ID" value="NID14771.1"/>
    <property type="molecule type" value="Genomic_DNA"/>
</dbReference>
<gene>
    <name evidence="3" type="ORF">HBF32_04735</name>
</gene>
<dbReference type="GO" id="GO:0016831">
    <property type="term" value="F:carboxy-lyase activity"/>
    <property type="evidence" value="ECO:0007669"/>
    <property type="project" value="InterPro"/>
</dbReference>
<keyword evidence="3" id="KW-0378">Hydrolase</keyword>
<comment type="caution">
    <text evidence="3">The sequence shown here is derived from an EMBL/GenBank/DDBJ whole genome shotgun (WGS) entry which is preliminary data.</text>
</comment>
<evidence type="ECO:0000259" key="2">
    <source>
        <dbReference type="Pfam" id="PF04909"/>
    </source>
</evidence>
<accession>A0A7X5QSU0</accession>
<dbReference type="InterPro" id="IPR032465">
    <property type="entry name" value="ACMSD"/>
</dbReference>
<keyword evidence="4" id="KW-1185">Reference proteome</keyword>
<organism evidence="3 4">
    <name type="scientific">Luteibacter yeojuensis</name>
    <dbReference type="NCBI Taxonomy" id="345309"/>
    <lineage>
        <taxon>Bacteria</taxon>
        <taxon>Pseudomonadati</taxon>
        <taxon>Pseudomonadota</taxon>
        <taxon>Gammaproteobacteria</taxon>
        <taxon>Lysobacterales</taxon>
        <taxon>Rhodanobacteraceae</taxon>
        <taxon>Luteibacter</taxon>
    </lineage>
</organism>
<dbReference type="InterPro" id="IPR032466">
    <property type="entry name" value="Metal_Hydrolase"/>
</dbReference>
<dbReference type="CDD" id="cd01292">
    <property type="entry name" value="metallo-dependent_hydrolases"/>
    <property type="match status" value="1"/>
</dbReference>
<sequence length="275" mass="29546">MVANATSPQAYTGPIIDTHAHVRYGENDALKPDQPSGPDPIKKFDDEAGVTRSALIVIAGAGDMAKTRAQNDAVIASARQSKGRFFPIASVHPADGQLALDELDRLAGLGVKIIKLHPNTQNFDVSDPAVATVVAHCGQKGLAVLFDSYKPTDPAELGKFLMLSLQHPKTKFILAHMGFTHFRETLAFTEVRKMGFGGNVYFDLSAIAVALHGSPDEAQLVWTIRQIGVDHFLFGSDWPVDTPLDAKRAVLAMGFTPAEQKLIFHDNAVGLIGGP</sequence>
<dbReference type="Gene3D" id="3.20.20.140">
    <property type="entry name" value="Metal-dependent hydrolases"/>
    <property type="match status" value="1"/>
</dbReference>
<feature type="domain" description="Amidohydrolase-related" evidence="2">
    <location>
        <begin position="16"/>
        <end position="269"/>
    </location>
</feature>
<proteinExistence type="predicted"/>
<dbReference type="Pfam" id="PF04909">
    <property type="entry name" value="Amidohydro_2"/>
    <property type="match status" value="1"/>
</dbReference>
<dbReference type="SUPFAM" id="SSF51556">
    <property type="entry name" value="Metallo-dependent hydrolases"/>
    <property type="match status" value="1"/>
</dbReference>
<dbReference type="GO" id="GO:0016787">
    <property type="term" value="F:hydrolase activity"/>
    <property type="evidence" value="ECO:0007669"/>
    <property type="project" value="UniProtKB-KW"/>
</dbReference>
<dbReference type="InterPro" id="IPR006680">
    <property type="entry name" value="Amidohydro-rel"/>
</dbReference>
<protein>
    <submittedName>
        <fullName evidence="3">Amidohydrolase</fullName>
    </submittedName>
</protein>
<name>A0A7X5QSU0_9GAMM</name>
<dbReference type="RefSeq" id="WP_166698490.1">
    <property type="nucleotide sequence ID" value="NZ_JAAQTL010000001.1"/>
</dbReference>
<dbReference type="PANTHER" id="PTHR21240">
    <property type="entry name" value="2-AMINO-3-CARBOXYLMUCONATE-6-SEMIALDEHYDE DECARBOXYLASE"/>
    <property type="match status" value="1"/>
</dbReference>